<dbReference type="AlphaFoldDB" id="A0AAW9TIE9"/>
<name>A0AAW9TIE9_9BACT</name>
<evidence type="ECO:0000313" key="4">
    <source>
        <dbReference type="Proteomes" id="UP000420707"/>
    </source>
</evidence>
<feature type="transmembrane region" description="Helical" evidence="2">
    <location>
        <begin position="127"/>
        <end position="149"/>
    </location>
</feature>
<feature type="transmembrane region" description="Helical" evidence="2">
    <location>
        <begin position="155"/>
        <end position="178"/>
    </location>
</feature>
<keyword evidence="2" id="KW-0812">Transmembrane</keyword>
<feature type="region of interest" description="Disordered" evidence="1">
    <location>
        <begin position="1"/>
        <end position="24"/>
    </location>
</feature>
<evidence type="ECO:0000256" key="1">
    <source>
        <dbReference type="SAM" id="MobiDB-lite"/>
    </source>
</evidence>
<proteinExistence type="predicted"/>
<evidence type="ECO:0000256" key="2">
    <source>
        <dbReference type="SAM" id="Phobius"/>
    </source>
</evidence>
<dbReference type="RefSeq" id="WP_153086146.1">
    <property type="nucleotide sequence ID" value="NZ_CP146517.1"/>
</dbReference>
<sequence length="184" mass="20770">MKKFDTDELRAQLETFSPEQQRDEDRELFNQDIGDFQKSARIVEQSVSHCREISRQIDASTAKVEKILPVLQQASTVRVDENIKASIQNVAAKIGGDVADVFGKKVRAVLDDVDKVSRRVSIPIDYALVYLVTMFFVIIILVMVVWVNAAFVHSGIIWTVLGGGFGAEMFVILLVWYLHRKGWG</sequence>
<evidence type="ECO:0000313" key="3">
    <source>
        <dbReference type="EMBL" id="MQN32791.1"/>
    </source>
</evidence>
<dbReference type="Proteomes" id="UP000420707">
    <property type="component" value="Unassembled WGS sequence"/>
</dbReference>
<protein>
    <submittedName>
        <fullName evidence="3">Uncharacterized protein</fullName>
    </submittedName>
</protein>
<comment type="caution">
    <text evidence="3">The sequence shown here is derived from an EMBL/GenBank/DDBJ whole genome shotgun (WGS) entry which is preliminary data.</text>
</comment>
<feature type="compositionally biased region" description="Basic and acidic residues" evidence="1">
    <location>
        <begin position="1"/>
        <end position="11"/>
    </location>
</feature>
<gene>
    <name evidence="3" type="ORF">F7D90_12770</name>
</gene>
<dbReference type="EMBL" id="VZCR01000088">
    <property type="protein sequence ID" value="MQN32791.1"/>
    <property type="molecule type" value="Genomic_DNA"/>
</dbReference>
<organism evidence="3 4">
    <name type="scientific">Segatella copri</name>
    <dbReference type="NCBI Taxonomy" id="165179"/>
    <lineage>
        <taxon>Bacteria</taxon>
        <taxon>Pseudomonadati</taxon>
        <taxon>Bacteroidota</taxon>
        <taxon>Bacteroidia</taxon>
        <taxon>Bacteroidales</taxon>
        <taxon>Prevotellaceae</taxon>
        <taxon>Segatella</taxon>
    </lineage>
</organism>
<reference evidence="4" key="1">
    <citation type="submission" date="2019-09" db="EMBL/GenBank/DDBJ databases">
        <title>Distinct polysaccharide growth profiles of human intestinal Prevotella copri isolates.</title>
        <authorList>
            <person name="Fehlner-Peach H."/>
            <person name="Magnabosco C."/>
            <person name="Raghavan V."/>
            <person name="Scher J.U."/>
            <person name="Tett A."/>
            <person name="Cox L.M."/>
            <person name="Gottsegen C."/>
            <person name="Watters A."/>
            <person name="Wiltshire- Gordon J.D."/>
            <person name="Segata N."/>
            <person name="Bonneau R."/>
            <person name="Littman D.R."/>
        </authorList>
    </citation>
    <scope>NUCLEOTIDE SEQUENCE [LARGE SCALE GENOMIC DNA]</scope>
    <source>
        <strain evidence="4">iAP146</strain>
    </source>
</reference>
<accession>A0AAW9TIE9</accession>
<keyword evidence="2" id="KW-0472">Membrane</keyword>
<keyword evidence="2" id="KW-1133">Transmembrane helix</keyword>